<protein>
    <submittedName>
        <fullName evidence="2">Glycosyltransferase family 92 protein</fullName>
    </submittedName>
</protein>
<evidence type="ECO:0000313" key="2">
    <source>
        <dbReference type="WBParaSite" id="PS1159_v2.g23946.t2"/>
    </source>
</evidence>
<proteinExistence type="predicted"/>
<sequence length="330" mass="38436">MHGSKFIFSRYPPNTVVILFNSQKRWNPEKHLICETWSSSANLSKSIQNPTNKTKDLAHVRHAFLPNLVCKWATYIAICKVSPNLSALSLSDTRMKSVPVPFRKAYETKHDVISCFSPLFYNERWQLIIPTLEIYRQYGVGLQVFYIQSIRKEIYNFLQAYKNANLVEIEPWIMINLGPEHSKLKDPNSELEWRNQAGAHTDCFLKYREAAEFIIVADIDDILFPRIGNNYIQEFQALSSQYPFAAGFTYNRYNTEVVASKSPTGFSLFKLIDSARISNEFEDGKSVIRPSRVQTAWIHWPSIYESGYHIITVPEKRNFMIHLRNWTMVF</sequence>
<accession>A0AC35G6F7</accession>
<organism evidence="1 2">
    <name type="scientific">Panagrolaimus sp. PS1159</name>
    <dbReference type="NCBI Taxonomy" id="55785"/>
    <lineage>
        <taxon>Eukaryota</taxon>
        <taxon>Metazoa</taxon>
        <taxon>Ecdysozoa</taxon>
        <taxon>Nematoda</taxon>
        <taxon>Chromadorea</taxon>
        <taxon>Rhabditida</taxon>
        <taxon>Tylenchina</taxon>
        <taxon>Panagrolaimomorpha</taxon>
        <taxon>Panagrolaimoidea</taxon>
        <taxon>Panagrolaimidae</taxon>
        <taxon>Panagrolaimus</taxon>
    </lineage>
</organism>
<dbReference type="WBParaSite" id="PS1159_v2.g23946.t2">
    <property type="protein sequence ID" value="PS1159_v2.g23946.t2"/>
    <property type="gene ID" value="PS1159_v2.g23946"/>
</dbReference>
<evidence type="ECO:0000313" key="1">
    <source>
        <dbReference type="Proteomes" id="UP000887580"/>
    </source>
</evidence>
<dbReference type="Proteomes" id="UP000887580">
    <property type="component" value="Unplaced"/>
</dbReference>
<name>A0AC35G6F7_9BILA</name>
<reference evidence="2" key="1">
    <citation type="submission" date="2022-11" db="UniProtKB">
        <authorList>
            <consortium name="WormBaseParasite"/>
        </authorList>
    </citation>
    <scope>IDENTIFICATION</scope>
</reference>